<dbReference type="Pfam" id="PF01118">
    <property type="entry name" value="Semialdhyde_dh"/>
    <property type="match status" value="1"/>
</dbReference>
<dbReference type="GO" id="GO:0009089">
    <property type="term" value="P:lysine biosynthetic process via diaminopimelate"/>
    <property type="evidence" value="ECO:0007669"/>
    <property type="project" value="UniProtKB-UniPathway"/>
</dbReference>
<dbReference type="UniPathway" id="UPA00050">
    <property type="reaction ID" value="UER00463"/>
</dbReference>
<dbReference type="Gene3D" id="3.40.50.720">
    <property type="entry name" value="NAD(P)-binding Rossmann-like Domain"/>
    <property type="match status" value="1"/>
</dbReference>
<evidence type="ECO:0000256" key="7">
    <source>
        <dbReference type="ARBA" id="ARBA00022605"/>
    </source>
</evidence>
<dbReference type="InterPro" id="IPR000319">
    <property type="entry name" value="Asp-semialdehyde_DH_CS"/>
</dbReference>
<comment type="pathway">
    <text evidence="3">Amino-acid biosynthesis; L-threonine biosynthesis; L-threonine from L-aspartate: step 2/5.</text>
</comment>
<proteinExistence type="inferred from homology"/>
<keyword evidence="9" id="KW-0521">NADP</keyword>
<keyword evidence="7" id="KW-0028">Amino-acid biosynthesis</keyword>
<evidence type="ECO:0000256" key="4">
    <source>
        <dbReference type="ARBA" id="ARBA00010584"/>
    </source>
</evidence>
<evidence type="ECO:0000256" key="6">
    <source>
        <dbReference type="ARBA" id="ARBA00013120"/>
    </source>
</evidence>
<dbReference type="GO" id="GO:0009097">
    <property type="term" value="P:isoleucine biosynthetic process"/>
    <property type="evidence" value="ECO:0007669"/>
    <property type="project" value="InterPro"/>
</dbReference>
<comment type="pathway">
    <text evidence="1">Amino-acid biosynthesis; L-methionine biosynthesis via de novo pathway; L-homoserine from L-aspartate: step 2/3.</text>
</comment>
<dbReference type="PANTHER" id="PTHR46278:SF2">
    <property type="entry name" value="ASPARTATE-SEMIALDEHYDE DEHYDROGENASE"/>
    <property type="match status" value="1"/>
</dbReference>
<evidence type="ECO:0000259" key="15">
    <source>
        <dbReference type="SMART" id="SM00859"/>
    </source>
</evidence>
<dbReference type="NCBIfam" id="TIGR01296">
    <property type="entry name" value="asd_B"/>
    <property type="match status" value="1"/>
</dbReference>
<accession>A0A160V7K2</accession>
<keyword evidence="13" id="KW-0486">Methionine biosynthesis</keyword>
<keyword evidence="8" id="KW-0791">Threonine biosynthesis</keyword>
<evidence type="ECO:0000256" key="8">
    <source>
        <dbReference type="ARBA" id="ARBA00022697"/>
    </source>
</evidence>
<comment type="catalytic activity">
    <reaction evidence="14">
        <text>L-aspartate 4-semialdehyde + phosphate + NADP(+) = 4-phospho-L-aspartate + NADPH + H(+)</text>
        <dbReference type="Rhea" id="RHEA:24284"/>
        <dbReference type="ChEBI" id="CHEBI:15378"/>
        <dbReference type="ChEBI" id="CHEBI:43474"/>
        <dbReference type="ChEBI" id="CHEBI:57535"/>
        <dbReference type="ChEBI" id="CHEBI:57783"/>
        <dbReference type="ChEBI" id="CHEBI:58349"/>
        <dbReference type="ChEBI" id="CHEBI:537519"/>
        <dbReference type="EC" id="1.2.1.11"/>
    </reaction>
</comment>
<dbReference type="GO" id="GO:0009086">
    <property type="term" value="P:methionine biosynthetic process"/>
    <property type="evidence" value="ECO:0007669"/>
    <property type="project" value="UniProtKB-KW"/>
</dbReference>
<evidence type="ECO:0000256" key="10">
    <source>
        <dbReference type="ARBA" id="ARBA00022915"/>
    </source>
</evidence>
<keyword evidence="11 16" id="KW-0560">Oxidoreductase</keyword>
<dbReference type="GO" id="GO:0004073">
    <property type="term" value="F:aspartate-semialdehyde dehydrogenase activity"/>
    <property type="evidence" value="ECO:0007669"/>
    <property type="project" value="UniProtKB-EC"/>
</dbReference>
<dbReference type="EC" id="1.2.1.11" evidence="6"/>
<evidence type="ECO:0000256" key="3">
    <source>
        <dbReference type="ARBA" id="ARBA00005097"/>
    </source>
</evidence>
<comment type="pathway">
    <text evidence="2">Amino-acid biosynthesis; L-lysine biosynthesis via DAP pathway; (S)-tetrahydrodipicolinate from L-aspartate: step 2/4.</text>
</comment>
<dbReference type="InterPro" id="IPR005986">
    <property type="entry name" value="Asp_semialdehyde_DH_beta"/>
</dbReference>
<comment type="subunit">
    <text evidence="5">Homodimer.</text>
</comment>
<dbReference type="UniPathway" id="UPA00051">
    <property type="reaction ID" value="UER00464"/>
</dbReference>
<dbReference type="UniPathway" id="UPA00034">
    <property type="reaction ID" value="UER00016"/>
</dbReference>
<dbReference type="HAMAP" id="MF_02121">
    <property type="entry name" value="ASADH"/>
    <property type="match status" value="1"/>
</dbReference>
<dbReference type="SUPFAM" id="SSF55347">
    <property type="entry name" value="Glyceraldehyde-3-phosphate dehydrogenase-like, C-terminal domain"/>
    <property type="match status" value="1"/>
</dbReference>
<dbReference type="AlphaFoldDB" id="A0A160V7K2"/>
<evidence type="ECO:0000256" key="5">
    <source>
        <dbReference type="ARBA" id="ARBA00011738"/>
    </source>
</evidence>
<gene>
    <name evidence="16" type="ORF">MGWOODY_Clf1562</name>
</gene>
<protein>
    <recommendedName>
        <fullName evidence="6">aspartate-semialdehyde dehydrogenase</fullName>
        <ecNumber evidence="6">1.2.1.11</ecNumber>
    </recommendedName>
</protein>
<name>A0A160V7K2_9ZZZZ</name>
<sequence>MQDLTIAVVGATGAVGAEFLRIVETRYPILPKLKLLASSRSAGKRISVGGNDFAVEEATEKSFDGVDVAFISASSEVSHRLGPAAVAAGAVVIDDGSAFRMEETVPLVVPEVNGADVDWHQGIISIPNCSTTPLVMAAHPLHQVNPIKRIVADTYQSVSGAGGGAMADLREQSERLLNADSNTSKSGDGQIAYNVVPQIDRFLETGYTFEEQKMRQESQKILHAPEIQISATCVRVPVYISHSASVHVEFTRPMPVAEARELLAAMPGITVLDDTESGEYPMPWDVAGEDDVFVGRIRQDMSHANGLVLWIVSDNLRKGAALNSLQIAEELIARGRLKPKHTSGVTG</sequence>
<keyword evidence="12" id="KW-0457">Lysine biosynthesis</keyword>
<reference evidence="16" key="1">
    <citation type="submission" date="2015-10" db="EMBL/GenBank/DDBJ databases">
        <authorList>
            <person name="Gilbert D.G."/>
        </authorList>
    </citation>
    <scope>NUCLEOTIDE SEQUENCE</scope>
</reference>
<dbReference type="Gene3D" id="3.30.360.10">
    <property type="entry name" value="Dihydrodipicolinate Reductase, domain 2"/>
    <property type="match status" value="1"/>
</dbReference>
<dbReference type="InterPro" id="IPR012080">
    <property type="entry name" value="Asp_semialdehyde_DH"/>
</dbReference>
<dbReference type="GO" id="GO:0009088">
    <property type="term" value="P:threonine biosynthetic process"/>
    <property type="evidence" value="ECO:0007669"/>
    <property type="project" value="UniProtKB-UniPathway"/>
</dbReference>
<dbReference type="GO" id="GO:0050661">
    <property type="term" value="F:NADP binding"/>
    <property type="evidence" value="ECO:0007669"/>
    <property type="project" value="InterPro"/>
</dbReference>
<organism evidence="16">
    <name type="scientific">hydrothermal vent metagenome</name>
    <dbReference type="NCBI Taxonomy" id="652676"/>
    <lineage>
        <taxon>unclassified sequences</taxon>
        <taxon>metagenomes</taxon>
        <taxon>ecological metagenomes</taxon>
    </lineage>
</organism>
<keyword evidence="10" id="KW-0220">Diaminopimelate biosynthesis</keyword>
<dbReference type="NCBIfam" id="NF011456">
    <property type="entry name" value="PRK14874.1"/>
    <property type="match status" value="1"/>
</dbReference>
<dbReference type="GO" id="GO:0051287">
    <property type="term" value="F:NAD binding"/>
    <property type="evidence" value="ECO:0007669"/>
    <property type="project" value="InterPro"/>
</dbReference>
<dbReference type="InterPro" id="IPR036291">
    <property type="entry name" value="NAD(P)-bd_dom_sf"/>
</dbReference>
<evidence type="ECO:0000256" key="11">
    <source>
        <dbReference type="ARBA" id="ARBA00023002"/>
    </source>
</evidence>
<evidence type="ECO:0000256" key="1">
    <source>
        <dbReference type="ARBA" id="ARBA00005021"/>
    </source>
</evidence>
<feature type="domain" description="Semialdehyde dehydrogenase NAD-binding" evidence="15">
    <location>
        <begin position="5"/>
        <end position="120"/>
    </location>
</feature>
<dbReference type="PIRSF" id="PIRSF000148">
    <property type="entry name" value="ASA_dh"/>
    <property type="match status" value="1"/>
</dbReference>
<dbReference type="CDD" id="cd02316">
    <property type="entry name" value="VcASADH2_like_N"/>
    <property type="match status" value="1"/>
</dbReference>
<dbReference type="SUPFAM" id="SSF51735">
    <property type="entry name" value="NAD(P)-binding Rossmann-fold domains"/>
    <property type="match status" value="1"/>
</dbReference>
<dbReference type="PROSITE" id="PS01103">
    <property type="entry name" value="ASD"/>
    <property type="match status" value="1"/>
</dbReference>
<dbReference type="PANTHER" id="PTHR46278">
    <property type="entry name" value="DEHYDROGENASE, PUTATIVE-RELATED"/>
    <property type="match status" value="1"/>
</dbReference>
<dbReference type="EMBL" id="FAXA01000145">
    <property type="protein sequence ID" value="CUV01839.1"/>
    <property type="molecule type" value="Genomic_DNA"/>
</dbReference>
<dbReference type="Pfam" id="PF02774">
    <property type="entry name" value="Semialdhyde_dhC"/>
    <property type="match status" value="1"/>
</dbReference>
<evidence type="ECO:0000256" key="13">
    <source>
        <dbReference type="ARBA" id="ARBA00023167"/>
    </source>
</evidence>
<comment type="similarity">
    <text evidence="4">Belongs to the aspartate-semialdehyde dehydrogenase family.</text>
</comment>
<evidence type="ECO:0000256" key="2">
    <source>
        <dbReference type="ARBA" id="ARBA00005076"/>
    </source>
</evidence>
<dbReference type="GO" id="GO:0019877">
    <property type="term" value="P:diaminopimelate biosynthetic process"/>
    <property type="evidence" value="ECO:0007669"/>
    <property type="project" value="UniProtKB-KW"/>
</dbReference>
<dbReference type="InterPro" id="IPR012280">
    <property type="entry name" value="Semialdhyde_DH_dimer_dom"/>
</dbReference>
<dbReference type="GO" id="GO:0046983">
    <property type="term" value="F:protein dimerization activity"/>
    <property type="evidence" value="ECO:0007669"/>
    <property type="project" value="InterPro"/>
</dbReference>
<evidence type="ECO:0000256" key="14">
    <source>
        <dbReference type="ARBA" id="ARBA00047891"/>
    </source>
</evidence>
<dbReference type="InterPro" id="IPR000534">
    <property type="entry name" value="Semialdehyde_DH_NAD-bd"/>
</dbReference>
<evidence type="ECO:0000256" key="9">
    <source>
        <dbReference type="ARBA" id="ARBA00022857"/>
    </source>
</evidence>
<dbReference type="SMART" id="SM00859">
    <property type="entry name" value="Semialdhyde_dh"/>
    <property type="match status" value="1"/>
</dbReference>
<dbReference type="CDD" id="cd18131">
    <property type="entry name" value="ASADH_C_bac_euk_like"/>
    <property type="match status" value="1"/>
</dbReference>
<evidence type="ECO:0000313" key="16">
    <source>
        <dbReference type="EMBL" id="CUV01839.1"/>
    </source>
</evidence>
<evidence type="ECO:0000256" key="12">
    <source>
        <dbReference type="ARBA" id="ARBA00023154"/>
    </source>
</evidence>